<evidence type="ECO:0000313" key="2">
    <source>
        <dbReference type="Proteomes" id="UP001055811"/>
    </source>
</evidence>
<dbReference type="EMBL" id="CM042016">
    <property type="protein sequence ID" value="KAI3699997.1"/>
    <property type="molecule type" value="Genomic_DNA"/>
</dbReference>
<proteinExistence type="predicted"/>
<organism evidence="1 2">
    <name type="scientific">Cichorium intybus</name>
    <name type="common">Chicory</name>
    <dbReference type="NCBI Taxonomy" id="13427"/>
    <lineage>
        <taxon>Eukaryota</taxon>
        <taxon>Viridiplantae</taxon>
        <taxon>Streptophyta</taxon>
        <taxon>Embryophyta</taxon>
        <taxon>Tracheophyta</taxon>
        <taxon>Spermatophyta</taxon>
        <taxon>Magnoliopsida</taxon>
        <taxon>eudicotyledons</taxon>
        <taxon>Gunneridae</taxon>
        <taxon>Pentapetalae</taxon>
        <taxon>asterids</taxon>
        <taxon>campanulids</taxon>
        <taxon>Asterales</taxon>
        <taxon>Asteraceae</taxon>
        <taxon>Cichorioideae</taxon>
        <taxon>Cichorieae</taxon>
        <taxon>Cichoriinae</taxon>
        <taxon>Cichorium</taxon>
    </lineage>
</organism>
<dbReference type="Proteomes" id="UP001055811">
    <property type="component" value="Linkage Group LG08"/>
</dbReference>
<keyword evidence="2" id="KW-1185">Reference proteome</keyword>
<gene>
    <name evidence="1" type="ORF">L2E82_44609</name>
</gene>
<accession>A0ACB8ZPR2</accession>
<sequence>MSSTTQTSEPNSTSTPTSNPIVTSSSLSDEPTTLKDVVESIRTAHDYTKECVKSLLDASEKRILEHQAKLHAESDAKLAAIVQEL</sequence>
<name>A0ACB8ZPR2_CICIN</name>
<reference evidence="2" key="1">
    <citation type="journal article" date="2022" name="Mol. Ecol. Resour.">
        <title>The genomes of chicory, endive, great burdock and yacon provide insights into Asteraceae palaeo-polyploidization history and plant inulin production.</title>
        <authorList>
            <person name="Fan W."/>
            <person name="Wang S."/>
            <person name="Wang H."/>
            <person name="Wang A."/>
            <person name="Jiang F."/>
            <person name="Liu H."/>
            <person name="Zhao H."/>
            <person name="Xu D."/>
            <person name="Zhang Y."/>
        </authorList>
    </citation>
    <scope>NUCLEOTIDE SEQUENCE [LARGE SCALE GENOMIC DNA]</scope>
    <source>
        <strain evidence="2">cv. Punajuju</strain>
    </source>
</reference>
<protein>
    <submittedName>
        <fullName evidence="1">Uncharacterized protein</fullName>
    </submittedName>
</protein>
<evidence type="ECO:0000313" key="1">
    <source>
        <dbReference type="EMBL" id="KAI3699997.1"/>
    </source>
</evidence>
<comment type="caution">
    <text evidence="1">The sequence shown here is derived from an EMBL/GenBank/DDBJ whole genome shotgun (WGS) entry which is preliminary data.</text>
</comment>
<reference evidence="1 2" key="2">
    <citation type="journal article" date="2022" name="Mol. Ecol. Resour.">
        <title>The genomes of chicory, endive, great burdock and yacon provide insights into Asteraceae paleo-polyploidization history and plant inulin production.</title>
        <authorList>
            <person name="Fan W."/>
            <person name="Wang S."/>
            <person name="Wang H."/>
            <person name="Wang A."/>
            <person name="Jiang F."/>
            <person name="Liu H."/>
            <person name="Zhao H."/>
            <person name="Xu D."/>
            <person name="Zhang Y."/>
        </authorList>
    </citation>
    <scope>NUCLEOTIDE SEQUENCE [LARGE SCALE GENOMIC DNA]</scope>
    <source>
        <strain evidence="2">cv. Punajuju</strain>
        <tissue evidence="1">Leaves</tissue>
    </source>
</reference>